<dbReference type="RefSeq" id="WP_284259091.1">
    <property type="nucleotide sequence ID" value="NZ_BSOS01000086.1"/>
</dbReference>
<comment type="caution">
    <text evidence="1">The sequence shown here is derived from an EMBL/GenBank/DDBJ whole genome shotgun (WGS) entry which is preliminary data.</text>
</comment>
<keyword evidence="2" id="KW-1185">Reference proteome</keyword>
<evidence type="ECO:0008006" key="3">
    <source>
        <dbReference type="Google" id="ProtNLM"/>
    </source>
</evidence>
<reference evidence="2" key="1">
    <citation type="journal article" date="2019" name="Int. J. Syst. Evol. Microbiol.">
        <title>The Global Catalogue of Microorganisms (GCM) 10K type strain sequencing project: providing services to taxonomists for standard genome sequencing and annotation.</title>
        <authorList>
            <consortium name="The Broad Institute Genomics Platform"/>
            <consortium name="The Broad Institute Genome Sequencing Center for Infectious Disease"/>
            <person name="Wu L."/>
            <person name="Ma J."/>
        </authorList>
    </citation>
    <scope>NUCLEOTIDE SEQUENCE [LARGE SCALE GENOMIC DNA]</scope>
    <source>
        <strain evidence="2">NBRC 112502</strain>
    </source>
</reference>
<evidence type="ECO:0000313" key="2">
    <source>
        <dbReference type="Proteomes" id="UP001156641"/>
    </source>
</evidence>
<gene>
    <name evidence="1" type="ORF">GCM10010909_29280</name>
</gene>
<name>A0ABQ6AAD1_9PROT</name>
<dbReference type="EMBL" id="BSOS01000086">
    <property type="protein sequence ID" value="GLR68247.1"/>
    <property type="molecule type" value="Genomic_DNA"/>
</dbReference>
<sequence length="242" mass="25925">MLPGYRRRILITPAPGIVSAELEDDYHRMVVTLEHDNDVVTKVVSEMKRSPWTLCPGAISKLAETFTGVGLAVFGSRGNKKQNCTHLFDLALFAAAHANEAASVAYDIFVSDPLEGARTATLSRNSKPVLDWKLRGEVFLAPADLAGQRLGELNDWIAGQHKVGAEAGRILRWAAIIAFGRSMDIPAGIPATSFPGGACYNFQPERAATSTRRTGADVDFSQPGAAPLADLTKWFEGSSGAA</sequence>
<organism evidence="1 2">
    <name type="scientific">Acidocella aquatica</name>
    <dbReference type="NCBI Taxonomy" id="1922313"/>
    <lineage>
        <taxon>Bacteria</taxon>
        <taxon>Pseudomonadati</taxon>
        <taxon>Pseudomonadota</taxon>
        <taxon>Alphaproteobacteria</taxon>
        <taxon>Acetobacterales</taxon>
        <taxon>Acidocellaceae</taxon>
        <taxon>Acidocella</taxon>
    </lineage>
</organism>
<protein>
    <recommendedName>
        <fullName evidence="3">DUF2889 domain-containing protein</fullName>
    </recommendedName>
</protein>
<proteinExistence type="predicted"/>
<evidence type="ECO:0000313" key="1">
    <source>
        <dbReference type="EMBL" id="GLR68247.1"/>
    </source>
</evidence>
<dbReference type="Proteomes" id="UP001156641">
    <property type="component" value="Unassembled WGS sequence"/>
</dbReference>
<accession>A0ABQ6AAD1</accession>